<evidence type="ECO:0000313" key="2">
    <source>
        <dbReference type="EMBL" id="MBY12951.1"/>
    </source>
</evidence>
<protein>
    <recommendedName>
        <fullName evidence="1">ISXO2-like transposase domain-containing protein</fullName>
    </recommendedName>
</protein>
<dbReference type="EMBL" id="GGMR01000332">
    <property type="protein sequence ID" value="MBY12951.1"/>
    <property type="molecule type" value="Transcribed_RNA"/>
</dbReference>
<dbReference type="NCBIfam" id="NF033547">
    <property type="entry name" value="transpos_IS1595"/>
    <property type="match status" value="1"/>
</dbReference>
<dbReference type="InterPro" id="IPR024445">
    <property type="entry name" value="Tnp_ISXO2-like"/>
</dbReference>
<dbReference type="SMART" id="SM01126">
    <property type="entry name" value="DDE_Tnp_IS1595"/>
    <property type="match status" value="1"/>
</dbReference>
<evidence type="ECO:0000259" key="1">
    <source>
        <dbReference type="SMART" id="SM01126"/>
    </source>
</evidence>
<sequence length="174" mass="20014">MTSIKWCEQELNISENTVIDWNNYLREVCAMAIENKPQGKIDGPGEIVEIDESLFSKRKNHVGRVLPEQWIFGGICRETKESFLLKVSDRKTGILLTAIKNNIQEGTTIYSDCWRAYNTELLKSSGFHHYTVNHTYNFVDPTSGAHAQTIERLWGSAKWRNKNHRGTAHHHLDS</sequence>
<dbReference type="InterPro" id="IPR053164">
    <property type="entry name" value="IS1016-like_transposase"/>
</dbReference>
<gene>
    <name evidence="2" type="ORF">g.68022</name>
</gene>
<name>A0A2S2N6X0_SCHGA</name>
<dbReference type="PANTHER" id="PTHR47163:SF2">
    <property type="entry name" value="SI:DKEY-17M8.2"/>
    <property type="match status" value="1"/>
</dbReference>
<accession>A0A2S2N6X0</accession>
<feature type="domain" description="ISXO2-like transposase" evidence="1">
    <location>
        <begin position="40"/>
        <end position="171"/>
    </location>
</feature>
<proteinExistence type="predicted"/>
<organism evidence="2">
    <name type="scientific">Schizaphis graminum</name>
    <name type="common">Green bug aphid</name>
    <dbReference type="NCBI Taxonomy" id="13262"/>
    <lineage>
        <taxon>Eukaryota</taxon>
        <taxon>Metazoa</taxon>
        <taxon>Ecdysozoa</taxon>
        <taxon>Arthropoda</taxon>
        <taxon>Hexapoda</taxon>
        <taxon>Insecta</taxon>
        <taxon>Pterygota</taxon>
        <taxon>Neoptera</taxon>
        <taxon>Paraneoptera</taxon>
        <taxon>Hemiptera</taxon>
        <taxon>Sternorrhyncha</taxon>
        <taxon>Aphidomorpha</taxon>
        <taxon>Aphidoidea</taxon>
        <taxon>Aphididae</taxon>
        <taxon>Aphidini</taxon>
        <taxon>Schizaphis</taxon>
    </lineage>
</organism>
<reference evidence="2" key="1">
    <citation type="submission" date="2018-04" db="EMBL/GenBank/DDBJ databases">
        <title>Transcriptome of Schizaphis graminum biotype I.</title>
        <authorList>
            <person name="Scully E.D."/>
            <person name="Geib S.M."/>
            <person name="Palmer N.A."/>
            <person name="Koch K."/>
            <person name="Bradshaw J."/>
            <person name="Heng-Moss T."/>
            <person name="Sarath G."/>
        </authorList>
    </citation>
    <scope>NUCLEOTIDE SEQUENCE</scope>
</reference>
<dbReference type="Pfam" id="PF12762">
    <property type="entry name" value="DDE_Tnp_IS1595"/>
    <property type="match status" value="1"/>
</dbReference>
<dbReference type="PANTHER" id="PTHR47163">
    <property type="entry name" value="DDE_TNP_IS1595 DOMAIN-CONTAINING PROTEIN"/>
    <property type="match status" value="1"/>
</dbReference>
<dbReference type="AlphaFoldDB" id="A0A2S2N6X0"/>